<organism evidence="2">
    <name type="scientific">Phakopsora pachyrhizi</name>
    <name type="common">Asian soybean rust disease fungus</name>
    <dbReference type="NCBI Taxonomy" id="170000"/>
    <lineage>
        <taxon>Eukaryota</taxon>
        <taxon>Fungi</taxon>
        <taxon>Dikarya</taxon>
        <taxon>Basidiomycota</taxon>
        <taxon>Pucciniomycotina</taxon>
        <taxon>Pucciniomycetes</taxon>
        <taxon>Pucciniales</taxon>
        <taxon>Phakopsoraceae</taxon>
        <taxon>Phakopsora</taxon>
    </lineage>
</organism>
<reference evidence="2" key="1">
    <citation type="submission" date="2015-07" db="EMBL/GenBank/DDBJ databases">
        <title>Elucidating the P. pachyrhizi secretome and potential effectors.</title>
        <authorList>
            <person name="de Carvalho M.C.C.G."/>
            <person name="Nascimento L.C."/>
            <person name="Darben L.M."/>
            <person name="Polizel-Podanosqui A.M."/>
            <person name="Lopes-Caitar V.S."/>
            <person name="Rocha C.S."/>
            <person name="Qi M."/>
            <person name="Carazolle M."/>
            <person name="Kuwahara M.K."/>
            <person name="Pereira G.A.G."/>
            <person name="Abdelnoor R.V."/>
            <person name="Whitham S.A."/>
            <person name="Marcelino-Guimaraes F.C."/>
        </authorList>
    </citation>
    <scope>NUCLEOTIDE SEQUENCE</scope>
</reference>
<proteinExistence type="evidence at transcript level"/>
<evidence type="ECO:0000313" key="2">
    <source>
        <dbReference type="EMBL" id="ALL41134.1"/>
    </source>
</evidence>
<sequence length="102" mass="10542">MFAICLNLSTPQYNPKPTHTQCLSSPSPVCSAEASSSTFPSPSVSVPRPVTSGGTASTSPLSAVAICSTPSLRTSVLPPLASSKLHDNILIPLAESRRKCTC</sequence>
<dbReference type="AlphaFoldDB" id="A0A0S1MJR4"/>
<dbReference type="EMBL" id="KT247044">
    <property type="protein sequence ID" value="ALL41134.1"/>
    <property type="molecule type" value="mRNA"/>
</dbReference>
<name>A0A0S1MJR4_PHAPC</name>
<protein>
    <submittedName>
        <fullName evidence="2">Uncharacterized protein</fullName>
    </submittedName>
</protein>
<feature type="region of interest" description="Disordered" evidence="1">
    <location>
        <begin position="30"/>
        <end position="58"/>
    </location>
</feature>
<evidence type="ECO:0000256" key="1">
    <source>
        <dbReference type="SAM" id="MobiDB-lite"/>
    </source>
</evidence>
<accession>A0A0S1MJR4</accession>
<feature type="compositionally biased region" description="Low complexity" evidence="1">
    <location>
        <begin position="35"/>
        <end position="52"/>
    </location>
</feature>